<gene>
    <name evidence="1" type="ORF">ACFPOB_00360</name>
</gene>
<comment type="caution">
    <text evidence="1">The sequence shown here is derived from an EMBL/GenBank/DDBJ whole genome shotgun (WGS) entry which is preliminary data.</text>
</comment>
<name>A0ABW0ILR4_9HYPH</name>
<proteinExistence type="predicted"/>
<organism evidence="1 2">
    <name type="scientific">Bosea eneae</name>
    <dbReference type="NCBI Taxonomy" id="151454"/>
    <lineage>
        <taxon>Bacteria</taxon>
        <taxon>Pseudomonadati</taxon>
        <taxon>Pseudomonadota</taxon>
        <taxon>Alphaproteobacteria</taxon>
        <taxon>Hyphomicrobiales</taxon>
        <taxon>Boseaceae</taxon>
        <taxon>Bosea</taxon>
    </lineage>
</organism>
<evidence type="ECO:0000313" key="2">
    <source>
        <dbReference type="Proteomes" id="UP001596053"/>
    </source>
</evidence>
<dbReference type="EMBL" id="JBHSLW010000002">
    <property type="protein sequence ID" value="MFC5418011.1"/>
    <property type="molecule type" value="Genomic_DNA"/>
</dbReference>
<evidence type="ECO:0000313" key="1">
    <source>
        <dbReference type="EMBL" id="MFC5418011.1"/>
    </source>
</evidence>
<reference evidence="2" key="1">
    <citation type="journal article" date="2019" name="Int. J. Syst. Evol. Microbiol.">
        <title>The Global Catalogue of Microorganisms (GCM) 10K type strain sequencing project: providing services to taxonomists for standard genome sequencing and annotation.</title>
        <authorList>
            <consortium name="The Broad Institute Genomics Platform"/>
            <consortium name="The Broad Institute Genome Sequencing Center for Infectious Disease"/>
            <person name="Wu L."/>
            <person name="Ma J."/>
        </authorList>
    </citation>
    <scope>NUCLEOTIDE SEQUENCE [LARGE SCALE GENOMIC DNA]</scope>
    <source>
        <strain evidence="2">NCAIM B.01391</strain>
    </source>
</reference>
<sequence>MINGLDHVASLRILKAAPVWLTFGKFLTFQAPMAQLNRYDGGYGGKVATDVIYR</sequence>
<protein>
    <submittedName>
        <fullName evidence="1">Uncharacterized protein</fullName>
    </submittedName>
</protein>
<keyword evidence="2" id="KW-1185">Reference proteome</keyword>
<accession>A0ABW0ILR4</accession>
<dbReference type="Proteomes" id="UP001596053">
    <property type="component" value="Unassembled WGS sequence"/>
</dbReference>
<dbReference type="RefSeq" id="WP_377794988.1">
    <property type="nucleotide sequence ID" value="NZ_JBHSLW010000002.1"/>
</dbReference>